<dbReference type="OrthoDB" id="247902at2"/>
<evidence type="ECO:0000313" key="3">
    <source>
        <dbReference type="Proteomes" id="UP000317977"/>
    </source>
</evidence>
<feature type="domain" description="Calcineurin-like phosphoesterase" evidence="1">
    <location>
        <begin position="19"/>
        <end position="220"/>
    </location>
</feature>
<dbReference type="SUPFAM" id="SSF56300">
    <property type="entry name" value="Metallo-dependent phosphatases"/>
    <property type="match status" value="1"/>
</dbReference>
<dbReference type="RefSeq" id="WP_146537472.1">
    <property type="nucleotide sequence ID" value="NZ_SJPX01000006.1"/>
</dbReference>
<protein>
    <submittedName>
        <fullName evidence="2">Calcineurin-like phosphoesterase superfamily domain protein</fullName>
    </submittedName>
</protein>
<evidence type="ECO:0000313" key="2">
    <source>
        <dbReference type="EMBL" id="TWU47080.1"/>
    </source>
</evidence>
<name>A0A5C6EEJ1_9BACT</name>
<dbReference type="GO" id="GO:0016787">
    <property type="term" value="F:hydrolase activity"/>
    <property type="evidence" value="ECO:0007669"/>
    <property type="project" value="InterPro"/>
</dbReference>
<dbReference type="Gene3D" id="3.60.21.10">
    <property type="match status" value="1"/>
</dbReference>
<keyword evidence="3" id="KW-1185">Reference proteome</keyword>
<dbReference type="AlphaFoldDB" id="A0A5C6EEJ1"/>
<dbReference type="InterPro" id="IPR004843">
    <property type="entry name" value="Calcineurin-like_PHP"/>
</dbReference>
<proteinExistence type="predicted"/>
<dbReference type="Pfam" id="PF00149">
    <property type="entry name" value="Metallophos"/>
    <property type="match status" value="1"/>
</dbReference>
<comment type="caution">
    <text evidence="2">The sequence shown here is derived from an EMBL/GenBank/DDBJ whole genome shotgun (WGS) entry which is preliminary data.</text>
</comment>
<dbReference type="Proteomes" id="UP000317977">
    <property type="component" value="Unassembled WGS sequence"/>
</dbReference>
<sequence length="254" mass="29125">MIDRWEPSVPLSREQSALTVAFVSDLHWLSARSNYESHETSIRNAVSRCNVCVWGGDLFDFRWSQHANDTFAIEASLEWLDHWYRDFPETRFVFLNGNHDAHESFQVSLVDWAASRDRFEVGAECLRIGDTIWLHGDVIEGDGSADAFSHYRNQWKNKPTSGRLASLAYDVAVNARIHKAAALAAHRRKNTCMRLLRWLQRQPANQTSGVRRIVFGHTHRRINGFRIGSHEFFNGGAAIRHVPFQPIVLTVQQS</sequence>
<evidence type="ECO:0000259" key="1">
    <source>
        <dbReference type="Pfam" id="PF00149"/>
    </source>
</evidence>
<dbReference type="EMBL" id="SJPX01000006">
    <property type="protein sequence ID" value="TWU47080.1"/>
    <property type="molecule type" value="Genomic_DNA"/>
</dbReference>
<gene>
    <name evidence="2" type="ORF">Poly59_60540</name>
</gene>
<accession>A0A5C6EEJ1</accession>
<reference evidence="2 3" key="1">
    <citation type="submission" date="2019-02" db="EMBL/GenBank/DDBJ databases">
        <title>Deep-cultivation of Planctomycetes and their phenomic and genomic characterization uncovers novel biology.</title>
        <authorList>
            <person name="Wiegand S."/>
            <person name="Jogler M."/>
            <person name="Boedeker C."/>
            <person name="Pinto D."/>
            <person name="Vollmers J."/>
            <person name="Rivas-Marin E."/>
            <person name="Kohn T."/>
            <person name="Peeters S.H."/>
            <person name="Heuer A."/>
            <person name="Rast P."/>
            <person name="Oberbeckmann S."/>
            <person name="Bunk B."/>
            <person name="Jeske O."/>
            <person name="Meyerdierks A."/>
            <person name="Storesund J.E."/>
            <person name="Kallscheuer N."/>
            <person name="Luecker S."/>
            <person name="Lage O.M."/>
            <person name="Pohl T."/>
            <person name="Merkel B.J."/>
            <person name="Hornburger P."/>
            <person name="Mueller R.-W."/>
            <person name="Bruemmer F."/>
            <person name="Labrenz M."/>
            <person name="Spormann A.M."/>
            <person name="Op Den Camp H."/>
            <person name="Overmann J."/>
            <person name="Amann R."/>
            <person name="Jetten M.S.M."/>
            <person name="Mascher T."/>
            <person name="Medema M.H."/>
            <person name="Devos D.P."/>
            <person name="Kaster A.-K."/>
            <person name="Ovreas L."/>
            <person name="Rohde M."/>
            <person name="Galperin M.Y."/>
            <person name="Jogler C."/>
        </authorList>
    </citation>
    <scope>NUCLEOTIDE SEQUENCE [LARGE SCALE GENOMIC DNA]</scope>
    <source>
        <strain evidence="2 3">Poly59</strain>
    </source>
</reference>
<dbReference type="InterPro" id="IPR029052">
    <property type="entry name" value="Metallo-depent_PP-like"/>
</dbReference>
<organism evidence="2 3">
    <name type="scientific">Rubripirellula reticaptiva</name>
    <dbReference type="NCBI Taxonomy" id="2528013"/>
    <lineage>
        <taxon>Bacteria</taxon>
        <taxon>Pseudomonadati</taxon>
        <taxon>Planctomycetota</taxon>
        <taxon>Planctomycetia</taxon>
        <taxon>Pirellulales</taxon>
        <taxon>Pirellulaceae</taxon>
        <taxon>Rubripirellula</taxon>
    </lineage>
</organism>